<protein>
    <submittedName>
        <fullName evidence="4">Uncharacterized protein</fullName>
    </submittedName>
</protein>
<organism evidence="4 5">
    <name type="scientific">Caenorhabditis japonica</name>
    <dbReference type="NCBI Taxonomy" id="281687"/>
    <lineage>
        <taxon>Eukaryota</taxon>
        <taxon>Metazoa</taxon>
        <taxon>Ecdysozoa</taxon>
        <taxon>Nematoda</taxon>
        <taxon>Chromadorea</taxon>
        <taxon>Rhabditida</taxon>
        <taxon>Rhabditina</taxon>
        <taxon>Rhabditomorpha</taxon>
        <taxon>Rhabditoidea</taxon>
        <taxon>Rhabditidae</taxon>
        <taxon>Peloderinae</taxon>
        <taxon>Caenorhabditis</taxon>
    </lineage>
</organism>
<sequence length="139" mass="15848">MLAIISIASLAALTTAEDLVEVWGIAKCPDTTKFVRRQLLPFYNSFDTFPDDFKLEFHAVPAHGKTVNGTYIVRECAESQEGEHLLNDENAYRYHAAPNSAWIPWIQINGVRVQDAEKNLWKRVCELESMAQTEQCKNF</sequence>
<dbReference type="EnsemblMetazoa" id="CJA10969b.1">
    <property type="protein sequence ID" value="CJA10969b.1"/>
    <property type="gene ID" value="WBGene00130173"/>
</dbReference>
<evidence type="ECO:0000313" key="5">
    <source>
        <dbReference type="Proteomes" id="UP000005237"/>
    </source>
</evidence>
<proteinExistence type="inferred from homology"/>
<dbReference type="PANTHER" id="PTHR13234:SF25">
    <property type="entry name" value="GAMMA-INTERFERON-INDUCIBLE LYSOSOMAL THIOL REDUCTASE"/>
    <property type="match status" value="1"/>
</dbReference>
<dbReference type="AlphaFoldDB" id="A0A8R1DSW5"/>
<keyword evidence="2" id="KW-0325">Glycoprotein</keyword>
<evidence type="ECO:0000256" key="2">
    <source>
        <dbReference type="ARBA" id="ARBA00023180"/>
    </source>
</evidence>
<keyword evidence="5" id="KW-1185">Reference proteome</keyword>
<dbReference type="InterPro" id="IPR004911">
    <property type="entry name" value="Interferon-induced_GILT"/>
</dbReference>
<keyword evidence="3" id="KW-0732">Signal</keyword>
<evidence type="ECO:0000256" key="1">
    <source>
        <dbReference type="ARBA" id="ARBA00005679"/>
    </source>
</evidence>
<reference evidence="5" key="1">
    <citation type="submission" date="2010-08" db="EMBL/GenBank/DDBJ databases">
        <authorList>
            <consortium name="Caenorhabditis japonica Sequencing Consortium"/>
            <person name="Wilson R.K."/>
        </authorList>
    </citation>
    <scope>NUCLEOTIDE SEQUENCE [LARGE SCALE GENOMIC DNA]</scope>
    <source>
        <strain evidence="5">DF5081</strain>
    </source>
</reference>
<feature type="signal peptide" evidence="3">
    <location>
        <begin position="1"/>
        <end position="16"/>
    </location>
</feature>
<dbReference type="GO" id="GO:0016671">
    <property type="term" value="F:oxidoreductase activity, acting on a sulfur group of donors, disulfide as acceptor"/>
    <property type="evidence" value="ECO:0007669"/>
    <property type="project" value="InterPro"/>
</dbReference>
<dbReference type="PANTHER" id="PTHR13234">
    <property type="entry name" value="GAMMA-INTERFERON INDUCIBLE LYSOSOMAL THIOL REDUCTASE GILT"/>
    <property type="match status" value="1"/>
</dbReference>
<comment type="similarity">
    <text evidence="1">Belongs to the GILT family.</text>
</comment>
<evidence type="ECO:0000313" key="4">
    <source>
        <dbReference type="EnsemblMetazoa" id="CJA10969b.1"/>
    </source>
</evidence>
<dbReference type="Proteomes" id="UP000005237">
    <property type="component" value="Unassembled WGS sequence"/>
</dbReference>
<accession>A0A8R1DSW5</accession>
<name>A0A8R1DSW5_CAEJA</name>
<dbReference type="Pfam" id="PF03227">
    <property type="entry name" value="GILT"/>
    <property type="match status" value="1"/>
</dbReference>
<feature type="chain" id="PRO_5035844083" evidence="3">
    <location>
        <begin position="17"/>
        <end position="139"/>
    </location>
</feature>
<evidence type="ECO:0000256" key="3">
    <source>
        <dbReference type="SAM" id="SignalP"/>
    </source>
</evidence>
<reference evidence="4" key="2">
    <citation type="submission" date="2022-06" db="UniProtKB">
        <authorList>
            <consortium name="EnsemblMetazoa"/>
        </authorList>
    </citation>
    <scope>IDENTIFICATION</scope>
    <source>
        <strain evidence="4">DF5081</strain>
    </source>
</reference>